<dbReference type="PANTHER" id="PTHR11705">
    <property type="entry name" value="PROTEASE FAMILY M14 CARBOXYPEPTIDASE A,B"/>
    <property type="match status" value="1"/>
</dbReference>
<keyword evidence="5" id="KW-0479">Metal-binding</keyword>
<dbReference type="PROSITE" id="PS52035">
    <property type="entry name" value="PEPTIDASE_M14"/>
    <property type="match status" value="1"/>
</dbReference>
<keyword evidence="6 12" id="KW-0732">Signal</keyword>
<evidence type="ECO:0000259" key="13">
    <source>
        <dbReference type="PROSITE" id="PS52035"/>
    </source>
</evidence>
<evidence type="ECO:0000256" key="1">
    <source>
        <dbReference type="ARBA" id="ARBA00001947"/>
    </source>
</evidence>
<name>A0ABQ9YYW1_9CRUS</name>
<dbReference type="PANTHER" id="PTHR11705:SF91">
    <property type="entry name" value="FI01817P-RELATED"/>
    <property type="match status" value="1"/>
</dbReference>
<evidence type="ECO:0000256" key="7">
    <source>
        <dbReference type="ARBA" id="ARBA00022801"/>
    </source>
</evidence>
<keyword evidence="3" id="KW-0121">Carboxypeptidase</keyword>
<feature type="signal peptide" evidence="12">
    <location>
        <begin position="1"/>
        <end position="20"/>
    </location>
</feature>
<evidence type="ECO:0000256" key="2">
    <source>
        <dbReference type="ARBA" id="ARBA00005988"/>
    </source>
</evidence>
<dbReference type="Pfam" id="PF00246">
    <property type="entry name" value="Peptidase_M14"/>
    <property type="match status" value="1"/>
</dbReference>
<evidence type="ECO:0000313" key="15">
    <source>
        <dbReference type="Proteomes" id="UP001234178"/>
    </source>
</evidence>
<evidence type="ECO:0000256" key="3">
    <source>
        <dbReference type="ARBA" id="ARBA00022645"/>
    </source>
</evidence>
<evidence type="ECO:0000256" key="11">
    <source>
        <dbReference type="PROSITE-ProRule" id="PRU01379"/>
    </source>
</evidence>
<keyword evidence="4" id="KW-0645">Protease</keyword>
<keyword evidence="7" id="KW-0378">Hydrolase</keyword>
<organism evidence="14 15">
    <name type="scientific">Daphnia magna</name>
    <dbReference type="NCBI Taxonomy" id="35525"/>
    <lineage>
        <taxon>Eukaryota</taxon>
        <taxon>Metazoa</taxon>
        <taxon>Ecdysozoa</taxon>
        <taxon>Arthropoda</taxon>
        <taxon>Crustacea</taxon>
        <taxon>Branchiopoda</taxon>
        <taxon>Diplostraca</taxon>
        <taxon>Cladocera</taxon>
        <taxon>Anomopoda</taxon>
        <taxon>Daphniidae</taxon>
        <taxon>Daphnia</taxon>
    </lineage>
</organism>
<feature type="chain" id="PRO_5045711781" description="Peptidase M14 domain-containing protein" evidence="12">
    <location>
        <begin position="21"/>
        <end position="206"/>
    </location>
</feature>
<evidence type="ECO:0000256" key="12">
    <source>
        <dbReference type="SAM" id="SignalP"/>
    </source>
</evidence>
<evidence type="ECO:0000313" key="14">
    <source>
        <dbReference type="EMBL" id="KAK4005836.1"/>
    </source>
</evidence>
<dbReference type="Gene3D" id="3.30.70.340">
    <property type="entry name" value="Metallocarboxypeptidase-like"/>
    <property type="match status" value="1"/>
</dbReference>
<evidence type="ECO:0000256" key="4">
    <source>
        <dbReference type="ARBA" id="ARBA00022670"/>
    </source>
</evidence>
<keyword evidence="8" id="KW-0862">Zinc</keyword>
<dbReference type="SUPFAM" id="SSF54897">
    <property type="entry name" value="Protease propeptides/inhibitors"/>
    <property type="match status" value="1"/>
</dbReference>
<dbReference type="InterPro" id="IPR000834">
    <property type="entry name" value="Peptidase_M14"/>
</dbReference>
<dbReference type="Gene3D" id="3.40.630.10">
    <property type="entry name" value="Zn peptidases"/>
    <property type="match status" value="1"/>
</dbReference>
<protein>
    <recommendedName>
        <fullName evidence="13">Peptidase M14 domain-containing protein</fullName>
    </recommendedName>
</protein>
<keyword evidence="9" id="KW-0482">Metalloprotease</keyword>
<evidence type="ECO:0000256" key="8">
    <source>
        <dbReference type="ARBA" id="ARBA00022833"/>
    </source>
</evidence>
<sequence length="206" mass="23315">MKIPFAVLCSSLLLSISVTANVDYSGHVVIRAIPETKDQLELLDDWFSQTTSFLDFWLPPSKINKFVDIRVHPEWYNHVVETLTRMNINHKIHIADVGELVRQEQETIALRRALYSGKAIDLENYHTYEEVGGTTAEGRDIVQLIISTHLSANKRVEFFECNVHAREWITAATCIWIIDRITTGYGSDPEIGALLSTKEPAAMSTV</sequence>
<comment type="caution">
    <text evidence="11">Lacks conserved residue(s) required for the propagation of feature annotation.</text>
</comment>
<keyword evidence="15" id="KW-1185">Reference proteome</keyword>
<feature type="domain" description="Peptidase M14" evidence="13">
    <location>
        <begin position="101"/>
        <end position="206"/>
    </location>
</feature>
<dbReference type="Pfam" id="PF02244">
    <property type="entry name" value="Propep_M14"/>
    <property type="match status" value="1"/>
</dbReference>
<comment type="caution">
    <text evidence="14">The sequence shown here is derived from an EMBL/GenBank/DDBJ whole genome shotgun (WGS) entry which is preliminary data.</text>
</comment>
<proteinExistence type="inferred from homology"/>
<dbReference type="InterPro" id="IPR003146">
    <property type="entry name" value="M14A_act_pep"/>
</dbReference>
<accession>A0ABQ9YYW1</accession>
<comment type="cofactor">
    <cofactor evidence="1">
        <name>Zn(2+)</name>
        <dbReference type="ChEBI" id="CHEBI:29105"/>
    </cofactor>
</comment>
<keyword evidence="10" id="KW-1015">Disulfide bond</keyword>
<reference evidence="14 15" key="1">
    <citation type="journal article" date="2023" name="Nucleic Acids Res.">
        <title>The hologenome of Daphnia magna reveals possible DNA methylation and microbiome-mediated evolution of the host genome.</title>
        <authorList>
            <person name="Chaturvedi A."/>
            <person name="Li X."/>
            <person name="Dhandapani V."/>
            <person name="Marshall H."/>
            <person name="Kissane S."/>
            <person name="Cuenca-Cambronero M."/>
            <person name="Asole G."/>
            <person name="Calvet F."/>
            <person name="Ruiz-Romero M."/>
            <person name="Marangio P."/>
            <person name="Guigo R."/>
            <person name="Rago D."/>
            <person name="Mirbahai L."/>
            <person name="Eastwood N."/>
            <person name="Colbourne J.K."/>
            <person name="Zhou J."/>
            <person name="Mallon E."/>
            <person name="Orsini L."/>
        </authorList>
    </citation>
    <scope>NUCLEOTIDE SEQUENCE [LARGE SCALE GENOMIC DNA]</scope>
    <source>
        <strain evidence="14">LRV0_1</strain>
    </source>
</reference>
<evidence type="ECO:0000256" key="5">
    <source>
        <dbReference type="ARBA" id="ARBA00022723"/>
    </source>
</evidence>
<dbReference type="Proteomes" id="UP001234178">
    <property type="component" value="Unassembled WGS sequence"/>
</dbReference>
<evidence type="ECO:0000256" key="6">
    <source>
        <dbReference type="ARBA" id="ARBA00022729"/>
    </source>
</evidence>
<comment type="similarity">
    <text evidence="2 11">Belongs to the peptidase M14 family.</text>
</comment>
<dbReference type="InterPro" id="IPR036990">
    <property type="entry name" value="M14A-like_propep"/>
</dbReference>
<dbReference type="EMBL" id="JAOYFB010000002">
    <property type="protein sequence ID" value="KAK4005836.1"/>
    <property type="molecule type" value="Genomic_DNA"/>
</dbReference>
<dbReference type="SUPFAM" id="SSF53187">
    <property type="entry name" value="Zn-dependent exopeptidases"/>
    <property type="match status" value="1"/>
</dbReference>
<evidence type="ECO:0000256" key="9">
    <source>
        <dbReference type="ARBA" id="ARBA00023049"/>
    </source>
</evidence>
<evidence type="ECO:0000256" key="10">
    <source>
        <dbReference type="ARBA" id="ARBA00023157"/>
    </source>
</evidence>
<gene>
    <name evidence="14" type="ORF">OUZ56_010960</name>
</gene>